<feature type="region of interest" description="Disordered" evidence="1">
    <location>
        <begin position="1"/>
        <end position="51"/>
    </location>
</feature>
<gene>
    <name evidence="3" type="ORF">SeLEV6574_g04809</name>
    <name evidence="2" type="ORF">SeMB42_g06330</name>
</gene>
<accession>A0A507CLQ4</accession>
<reference evidence="4 5" key="1">
    <citation type="journal article" date="2019" name="Sci. Rep.">
        <title>Comparative genomics of chytrid fungi reveal insights into the obligate biotrophic and pathogenic lifestyle of Synchytrium endobioticum.</title>
        <authorList>
            <person name="van de Vossenberg B.T.L.H."/>
            <person name="Warris S."/>
            <person name="Nguyen H.D.T."/>
            <person name="van Gent-Pelzer M.P.E."/>
            <person name="Joly D.L."/>
            <person name="van de Geest H.C."/>
            <person name="Bonants P.J.M."/>
            <person name="Smith D.S."/>
            <person name="Levesque C.A."/>
            <person name="van der Lee T.A.J."/>
        </authorList>
    </citation>
    <scope>NUCLEOTIDE SEQUENCE [LARGE SCALE GENOMIC DNA]</scope>
    <source>
        <strain evidence="3 5">LEV6574</strain>
        <strain evidence="2 4">MB42</strain>
    </source>
</reference>
<organism evidence="2 4">
    <name type="scientific">Synchytrium endobioticum</name>
    <dbReference type="NCBI Taxonomy" id="286115"/>
    <lineage>
        <taxon>Eukaryota</taxon>
        <taxon>Fungi</taxon>
        <taxon>Fungi incertae sedis</taxon>
        <taxon>Chytridiomycota</taxon>
        <taxon>Chytridiomycota incertae sedis</taxon>
        <taxon>Chytridiomycetes</taxon>
        <taxon>Synchytriales</taxon>
        <taxon>Synchytriaceae</taxon>
        <taxon>Synchytrium</taxon>
    </lineage>
</organism>
<dbReference type="VEuPathDB" id="FungiDB:SeMB42_g06330"/>
<evidence type="ECO:0000313" key="4">
    <source>
        <dbReference type="Proteomes" id="UP000317494"/>
    </source>
</evidence>
<keyword evidence="4" id="KW-1185">Reference proteome</keyword>
<evidence type="ECO:0000313" key="3">
    <source>
        <dbReference type="EMBL" id="TPX43893.1"/>
    </source>
</evidence>
<dbReference type="EMBL" id="QEAN01000349">
    <property type="protein sequence ID" value="TPX39554.1"/>
    <property type="molecule type" value="Genomic_DNA"/>
</dbReference>
<dbReference type="Proteomes" id="UP000320475">
    <property type="component" value="Unassembled WGS sequence"/>
</dbReference>
<dbReference type="EMBL" id="QEAM01000205">
    <property type="protein sequence ID" value="TPX43893.1"/>
    <property type="molecule type" value="Genomic_DNA"/>
</dbReference>
<evidence type="ECO:0000313" key="2">
    <source>
        <dbReference type="EMBL" id="TPX39554.1"/>
    </source>
</evidence>
<dbReference type="AlphaFoldDB" id="A0A507CLQ4"/>
<evidence type="ECO:0000313" key="5">
    <source>
        <dbReference type="Proteomes" id="UP000320475"/>
    </source>
</evidence>
<feature type="compositionally biased region" description="Basic and acidic residues" evidence="1">
    <location>
        <begin position="1"/>
        <end position="13"/>
    </location>
</feature>
<comment type="caution">
    <text evidence="2">The sequence shown here is derived from an EMBL/GenBank/DDBJ whole genome shotgun (WGS) entry which is preliminary data.</text>
</comment>
<dbReference type="Proteomes" id="UP000317494">
    <property type="component" value="Unassembled WGS sequence"/>
</dbReference>
<sequence length="116" mass="13257">MSDRLTDTIEDKHNKKLTVSQPAVSQHPNQRKRHFSAPDALLPPMKPKANTKPHPALQILLQCPVRSLVICSLMKNKSRALNYPLLRLTPVFCDYKKSTWLPLSFPQSRLTQQGQM</sequence>
<feature type="compositionally biased region" description="Polar residues" evidence="1">
    <location>
        <begin position="17"/>
        <end position="28"/>
    </location>
</feature>
<proteinExistence type="predicted"/>
<evidence type="ECO:0000256" key="1">
    <source>
        <dbReference type="SAM" id="MobiDB-lite"/>
    </source>
</evidence>
<protein>
    <submittedName>
        <fullName evidence="2">Uncharacterized protein</fullName>
    </submittedName>
</protein>
<name>A0A507CLQ4_9FUNG</name>